<feature type="signal peptide" evidence="9">
    <location>
        <begin position="1"/>
        <end position="25"/>
    </location>
</feature>
<evidence type="ECO:0000313" key="11">
    <source>
        <dbReference type="Ensembl" id="ENSPMGP00000026273.1"/>
    </source>
</evidence>
<dbReference type="GO" id="GO:0005179">
    <property type="term" value="F:hormone activity"/>
    <property type="evidence" value="ECO:0007669"/>
    <property type="project" value="UniProtKB-KW"/>
</dbReference>
<evidence type="ECO:0000256" key="2">
    <source>
        <dbReference type="ARBA" id="ARBA00009222"/>
    </source>
</evidence>
<evidence type="ECO:0000259" key="10">
    <source>
        <dbReference type="SMART" id="SM00113"/>
    </source>
</evidence>
<protein>
    <recommendedName>
        <fullName evidence="10">Calcitonin peptide-like domain-containing protein</fullName>
    </recommendedName>
</protein>
<reference evidence="11" key="1">
    <citation type="submission" date="2025-08" db="UniProtKB">
        <authorList>
            <consortium name="Ensembl"/>
        </authorList>
    </citation>
    <scope>IDENTIFICATION</scope>
</reference>
<evidence type="ECO:0000256" key="5">
    <source>
        <dbReference type="ARBA" id="ARBA00022729"/>
    </source>
</evidence>
<evidence type="ECO:0000256" key="8">
    <source>
        <dbReference type="PIRSR" id="PIRSR621116-50"/>
    </source>
</evidence>
<evidence type="ECO:0000256" key="1">
    <source>
        <dbReference type="ARBA" id="ARBA00004613"/>
    </source>
</evidence>
<evidence type="ECO:0000313" key="12">
    <source>
        <dbReference type="Proteomes" id="UP000261520"/>
    </source>
</evidence>
<dbReference type="InterPro" id="IPR001693">
    <property type="entry name" value="Calcitonin_peptide-like"/>
</dbReference>
<dbReference type="InterPro" id="IPR021118">
    <property type="entry name" value="Calcitonin"/>
</dbReference>
<evidence type="ECO:0000256" key="4">
    <source>
        <dbReference type="ARBA" id="ARBA00022702"/>
    </source>
</evidence>
<dbReference type="Proteomes" id="UP000261520">
    <property type="component" value="Unplaced"/>
</dbReference>
<keyword evidence="7 8" id="KW-1015">Disulfide bond</keyword>
<evidence type="ECO:0000256" key="3">
    <source>
        <dbReference type="ARBA" id="ARBA00022525"/>
    </source>
</evidence>
<comment type="similarity">
    <text evidence="2">Belongs to the calcitonin family.</text>
</comment>
<feature type="disulfide bond" evidence="8">
    <location>
        <begin position="78"/>
        <end position="84"/>
    </location>
</feature>
<dbReference type="PANTHER" id="PTHR10505">
    <property type="entry name" value="CALCITONIN-RELATED"/>
    <property type="match status" value="1"/>
</dbReference>
<comment type="subcellular location">
    <subcellularLocation>
        <location evidence="1">Secreted</location>
    </subcellularLocation>
</comment>
<organism evidence="11 12">
    <name type="scientific">Periophthalmus magnuspinnatus</name>
    <dbReference type="NCBI Taxonomy" id="409849"/>
    <lineage>
        <taxon>Eukaryota</taxon>
        <taxon>Metazoa</taxon>
        <taxon>Chordata</taxon>
        <taxon>Craniata</taxon>
        <taxon>Vertebrata</taxon>
        <taxon>Euteleostomi</taxon>
        <taxon>Actinopterygii</taxon>
        <taxon>Neopterygii</taxon>
        <taxon>Teleostei</taxon>
        <taxon>Neoteleostei</taxon>
        <taxon>Acanthomorphata</taxon>
        <taxon>Gobiaria</taxon>
        <taxon>Gobiiformes</taxon>
        <taxon>Gobioidei</taxon>
        <taxon>Gobiidae</taxon>
        <taxon>Oxudercinae</taxon>
        <taxon>Periophthalmus</taxon>
    </lineage>
</organism>
<dbReference type="Ensembl" id="ENSPMGT00000027981.1">
    <property type="protein sequence ID" value="ENSPMGP00000026273.1"/>
    <property type="gene ID" value="ENSPMGG00000021191.1"/>
</dbReference>
<evidence type="ECO:0000256" key="6">
    <source>
        <dbReference type="ARBA" id="ARBA00022815"/>
    </source>
</evidence>
<evidence type="ECO:0000256" key="9">
    <source>
        <dbReference type="SAM" id="SignalP"/>
    </source>
</evidence>
<evidence type="ECO:0000256" key="7">
    <source>
        <dbReference type="ARBA" id="ARBA00023157"/>
    </source>
</evidence>
<proteinExistence type="inferred from homology"/>
<dbReference type="Pfam" id="PF00214">
    <property type="entry name" value="Calc_CGRP_IAPP"/>
    <property type="match status" value="1"/>
</dbReference>
<dbReference type="GO" id="GO:0005615">
    <property type="term" value="C:extracellular space"/>
    <property type="evidence" value="ECO:0007669"/>
    <property type="project" value="TreeGrafter"/>
</dbReference>
<accession>A0A3B4B9T1</accession>
<dbReference type="InterPro" id="IPR021116">
    <property type="entry name" value="Calcitonin/adrenomedullin"/>
</dbReference>
<reference evidence="11" key="2">
    <citation type="submission" date="2025-09" db="UniProtKB">
        <authorList>
            <consortium name="Ensembl"/>
        </authorList>
    </citation>
    <scope>IDENTIFICATION</scope>
</reference>
<dbReference type="InterPro" id="IPR021117">
    <property type="entry name" value="Calcitonin-like"/>
</dbReference>
<keyword evidence="3" id="KW-0964">Secreted</keyword>
<dbReference type="SMART" id="SM00113">
    <property type="entry name" value="CALCITONIN"/>
    <property type="match status" value="1"/>
</dbReference>
<keyword evidence="5 9" id="KW-0732">Signal</keyword>
<keyword evidence="6" id="KW-0027">Amidation</keyword>
<feature type="chain" id="PRO_5017346100" description="Calcitonin peptide-like domain-containing protein" evidence="9">
    <location>
        <begin position="26"/>
        <end position="152"/>
    </location>
</feature>
<dbReference type="PRINTS" id="PR00270">
    <property type="entry name" value="CALCITONINA"/>
</dbReference>
<dbReference type="STRING" id="409849.ENSPMGP00000026273"/>
<name>A0A3B4B9T1_9GOBI</name>
<dbReference type="AlphaFoldDB" id="A0A3B4B9T1"/>
<keyword evidence="4" id="KW-0372">Hormone</keyword>
<sequence>MLVVKISAVLVAYALLLCHAHRSQAAPTRSGLDSISLSDLEVRRLLNAILREFVQMSAEEEQDATSDRVKHPLLSKRCSGLSTCVLGKLSQDLHKLQTFPRTNVGAGTPGRKRSALSNLSYQNLEREAEHGGVLGTLGTLGMLGQRFSLDQD</sequence>
<keyword evidence="12" id="KW-1185">Reference proteome</keyword>
<dbReference type="GO" id="GO:0031716">
    <property type="term" value="F:calcitonin receptor binding"/>
    <property type="evidence" value="ECO:0007669"/>
    <property type="project" value="TreeGrafter"/>
</dbReference>
<dbReference type="PANTHER" id="PTHR10505:SF16">
    <property type="entry name" value="CALCITONIN"/>
    <property type="match status" value="1"/>
</dbReference>
<feature type="domain" description="Calcitonin peptide-like" evidence="10">
    <location>
        <begin position="76"/>
        <end position="113"/>
    </location>
</feature>